<organism evidence="1 2">
    <name type="scientific">Bacillus paramycoides</name>
    <dbReference type="NCBI Taxonomy" id="2026194"/>
    <lineage>
        <taxon>Bacteria</taxon>
        <taxon>Bacillati</taxon>
        <taxon>Bacillota</taxon>
        <taxon>Bacilli</taxon>
        <taxon>Bacillales</taxon>
        <taxon>Bacillaceae</taxon>
        <taxon>Bacillus</taxon>
        <taxon>Bacillus cereus group</taxon>
    </lineage>
</organism>
<sequence>MGNYLTTINHDLQGLKKTMLGNHSSPNFNSAPIFSLFRDICITLYETNKVLKEDGVIGSDLPNKVGECL</sequence>
<dbReference type="RefSeq" id="WP_327922189.1">
    <property type="nucleotide sequence ID" value="NZ_JARMDB010000062.1"/>
</dbReference>
<gene>
    <name evidence="1" type="ORF">P4U88_28855</name>
</gene>
<comment type="caution">
    <text evidence="1">The sequence shown here is derived from an EMBL/GenBank/DDBJ whole genome shotgun (WGS) entry which is preliminary data.</text>
</comment>
<protein>
    <submittedName>
        <fullName evidence="1">Uncharacterized protein</fullName>
    </submittedName>
</protein>
<accession>A0ABU6N3R3</accession>
<keyword evidence="2" id="KW-1185">Reference proteome</keyword>
<evidence type="ECO:0000313" key="2">
    <source>
        <dbReference type="Proteomes" id="UP001309448"/>
    </source>
</evidence>
<dbReference type="Proteomes" id="UP001309448">
    <property type="component" value="Unassembled WGS sequence"/>
</dbReference>
<evidence type="ECO:0000313" key="1">
    <source>
        <dbReference type="EMBL" id="MED1569727.1"/>
    </source>
</evidence>
<name>A0ABU6N3R3_9BACI</name>
<dbReference type="EMBL" id="JARMDB010000062">
    <property type="protein sequence ID" value="MED1569727.1"/>
    <property type="molecule type" value="Genomic_DNA"/>
</dbReference>
<reference evidence="1 2" key="1">
    <citation type="submission" date="2023-03" db="EMBL/GenBank/DDBJ databases">
        <title>Bacillus Genome Sequencing.</title>
        <authorList>
            <person name="Dunlap C."/>
        </authorList>
    </citation>
    <scope>NUCLEOTIDE SEQUENCE [LARGE SCALE GENOMIC DNA]</scope>
    <source>
        <strain evidence="1 2">B-615</strain>
    </source>
</reference>
<proteinExistence type="predicted"/>